<organism evidence="1">
    <name type="scientific">Anopheles marajoara</name>
    <dbReference type="NCBI Taxonomy" id="58244"/>
    <lineage>
        <taxon>Eukaryota</taxon>
        <taxon>Metazoa</taxon>
        <taxon>Ecdysozoa</taxon>
        <taxon>Arthropoda</taxon>
        <taxon>Hexapoda</taxon>
        <taxon>Insecta</taxon>
        <taxon>Pterygota</taxon>
        <taxon>Neoptera</taxon>
        <taxon>Endopterygota</taxon>
        <taxon>Diptera</taxon>
        <taxon>Nematocera</taxon>
        <taxon>Culicoidea</taxon>
        <taxon>Culicidae</taxon>
        <taxon>Anophelinae</taxon>
        <taxon>Anopheles</taxon>
    </lineage>
</organism>
<dbReference type="AlphaFoldDB" id="A0A2M4C9B6"/>
<dbReference type="EMBL" id="GGFJ01012791">
    <property type="protein sequence ID" value="MBW61932.1"/>
    <property type="molecule type" value="Transcribed_RNA"/>
</dbReference>
<proteinExistence type="predicted"/>
<evidence type="ECO:0000313" key="1">
    <source>
        <dbReference type="EMBL" id="MBW61932.1"/>
    </source>
</evidence>
<reference evidence="1" key="1">
    <citation type="submission" date="2018-01" db="EMBL/GenBank/DDBJ databases">
        <title>An insight into the sialome of Amazonian anophelines.</title>
        <authorList>
            <person name="Ribeiro J.M."/>
            <person name="Scarpassa V."/>
            <person name="Calvo E."/>
        </authorList>
    </citation>
    <scope>NUCLEOTIDE SEQUENCE</scope>
    <source>
        <tissue evidence="1">Salivary glands</tissue>
    </source>
</reference>
<accession>A0A2M4C9B6</accession>
<protein>
    <submittedName>
        <fullName evidence="1">Putative secreted protein</fullName>
    </submittedName>
</protein>
<sequence length="94" mass="11037">MLFDRVLVRAATDRVLLLLLLMMLCNGRQYTLQWTPLNRHRHPAALLSLDEYCFVGSVVERHFLCRQVHHIQHEVELRGDFGRQDIPIGNLCTR</sequence>
<name>A0A2M4C9B6_9DIPT</name>